<gene>
    <name evidence="1" type="ORF">AO287_21540</name>
</gene>
<dbReference type="Proteomes" id="UP000054513">
    <property type="component" value="Unassembled WGS sequence"/>
</dbReference>
<name>A0AAW3LZN4_PSESS</name>
<protein>
    <submittedName>
        <fullName evidence="1">Uncharacterized protein</fullName>
    </submittedName>
</protein>
<proteinExistence type="predicted"/>
<dbReference type="EMBL" id="LKCI01000031">
    <property type="protein sequence ID" value="KTC59078.1"/>
    <property type="molecule type" value="Genomic_DNA"/>
</dbReference>
<dbReference type="RefSeq" id="WP_058401759.1">
    <property type="nucleotide sequence ID" value="NZ_LKCI01000031.1"/>
</dbReference>
<dbReference type="AlphaFoldDB" id="A0AAW3LZN4"/>
<evidence type="ECO:0000313" key="1">
    <source>
        <dbReference type="EMBL" id="KTC59078.1"/>
    </source>
</evidence>
<evidence type="ECO:0000313" key="2">
    <source>
        <dbReference type="Proteomes" id="UP000054513"/>
    </source>
</evidence>
<accession>A0AAW3LZN4</accession>
<comment type="caution">
    <text evidence="1">The sequence shown here is derived from an EMBL/GenBank/DDBJ whole genome shotgun (WGS) entry which is preliminary data.</text>
</comment>
<organism evidence="1 2">
    <name type="scientific">Pseudomonas savastanoi</name>
    <name type="common">Pseudomonas syringae pv. savastanoi</name>
    <dbReference type="NCBI Taxonomy" id="29438"/>
    <lineage>
        <taxon>Bacteria</taxon>
        <taxon>Pseudomonadati</taxon>
        <taxon>Pseudomonadota</taxon>
        <taxon>Gammaproteobacteria</taxon>
        <taxon>Pseudomonadales</taxon>
        <taxon>Pseudomonadaceae</taxon>
        <taxon>Pseudomonas</taxon>
    </lineage>
</organism>
<reference evidence="1 2" key="1">
    <citation type="submission" date="2015-09" db="EMBL/GenBank/DDBJ databases">
        <title>Genome sequence of ICMP 19499.</title>
        <authorList>
            <person name="Visnovsky S.B."/>
            <person name="Lu A."/>
            <person name="Panda P."/>
            <person name="Pitman A.R."/>
        </authorList>
    </citation>
    <scope>NUCLEOTIDE SEQUENCE [LARGE SCALE GENOMIC DNA]</scope>
    <source>
        <strain evidence="1 2">ICMP 19499</strain>
    </source>
</reference>
<sequence>MFKDGTKILHAQSPNCIYEMVDSFNVAGLQMGNGAKISLIVGRDTLKIREETLIPEPAFSGFKSTVLPDAMVMERLVVANLSIPLEAAKALVKALNDGIAQMEENLQAQPTAHG</sequence>